<evidence type="ECO:0000313" key="2">
    <source>
        <dbReference type="Proteomes" id="UP000008281"/>
    </source>
</evidence>
<dbReference type="HOGENOM" id="CLU_3415372_0_0_1"/>
<proteinExistence type="predicted"/>
<dbReference type="InParanoid" id="E3NUE5"/>
<protein>
    <submittedName>
        <fullName evidence="1">Uncharacterized protein</fullName>
    </submittedName>
</protein>
<keyword evidence="2" id="KW-1185">Reference proteome</keyword>
<accession>E3NUE5</accession>
<dbReference type="EMBL" id="DS270513">
    <property type="protein sequence ID" value="EFO94615.1"/>
    <property type="molecule type" value="Genomic_DNA"/>
</dbReference>
<dbReference type="AlphaFoldDB" id="E3NUE5"/>
<sequence length="27" mass="3128">MALHASYLSFMQPFNNLLVEIVSEPEF</sequence>
<reference evidence="1" key="1">
    <citation type="submission" date="2007-07" db="EMBL/GenBank/DDBJ databases">
        <title>PCAP assembly of the Caenorhabditis remanei genome.</title>
        <authorList>
            <consortium name="The Caenorhabditis remanei Sequencing Consortium"/>
            <person name="Wilson R.K."/>
        </authorList>
    </citation>
    <scope>NUCLEOTIDE SEQUENCE [LARGE SCALE GENOMIC DNA]</scope>
    <source>
        <strain evidence="1">PB4641</strain>
    </source>
</reference>
<gene>
    <name evidence="1" type="ORF">CRE_13851</name>
</gene>
<evidence type="ECO:0000313" key="1">
    <source>
        <dbReference type="EMBL" id="EFO94615.1"/>
    </source>
</evidence>
<organism evidence="2">
    <name type="scientific">Caenorhabditis remanei</name>
    <name type="common">Caenorhabditis vulgaris</name>
    <dbReference type="NCBI Taxonomy" id="31234"/>
    <lineage>
        <taxon>Eukaryota</taxon>
        <taxon>Metazoa</taxon>
        <taxon>Ecdysozoa</taxon>
        <taxon>Nematoda</taxon>
        <taxon>Chromadorea</taxon>
        <taxon>Rhabditida</taxon>
        <taxon>Rhabditina</taxon>
        <taxon>Rhabditomorpha</taxon>
        <taxon>Rhabditoidea</taxon>
        <taxon>Rhabditidae</taxon>
        <taxon>Peloderinae</taxon>
        <taxon>Caenorhabditis</taxon>
    </lineage>
</organism>
<name>E3NUE5_CAERE</name>
<dbReference type="Proteomes" id="UP000008281">
    <property type="component" value="Unassembled WGS sequence"/>
</dbReference>